<dbReference type="Pfam" id="PF01527">
    <property type="entry name" value="HTH_Tnp_1"/>
    <property type="match status" value="1"/>
</dbReference>
<dbReference type="InterPro" id="IPR010921">
    <property type="entry name" value="Trp_repressor/repl_initiator"/>
</dbReference>
<accession>A0ABS0PJ92</accession>
<dbReference type="InterPro" id="IPR036388">
    <property type="entry name" value="WH-like_DNA-bd_sf"/>
</dbReference>
<dbReference type="InterPro" id="IPR002514">
    <property type="entry name" value="Transposase_8"/>
</dbReference>
<organism evidence="2 3">
    <name type="scientific">Bradyrhizobium agreste</name>
    <dbReference type="NCBI Taxonomy" id="2751811"/>
    <lineage>
        <taxon>Bacteria</taxon>
        <taxon>Pseudomonadati</taxon>
        <taxon>Pseudomonadota</taxon>
        <taxon>Alphaproteobacteria</taxon>
        <taxon>Hyphomicrobiales</taxon>
        <taxon>Nitrobacteraceae</taxon>
        <taxon>Bradyrhizobium</taxon>
    </lineage>
</organism>
<dbReference type="PANTHER" id="PTHR37936:SF3">
    <property type="entry name" value="TRANSPOSASE INSC FOR INSERTION ELEMENT IS2A-RELATED"/>
    <property type="match status" value="1"/>
</dbReference>
<dbReference type="NCBIfam" id="NF047595">
    <property type="entry name" value="IS66_ISRel24_TnpA"/>
    <property type="match status" value="1"/>
</dbReference>
<name>A0ABS0PJ92_9BRAD</name>
<comment type="similarity">
    <text evidence="1">Belongs to the transposase 8 family.</text>
</comment>
<dbReference type="SUPFAM" id="SSF48295">
    <property type="entry name" value="TrpR-like"/>
    <property type="match status" value="1"/>
</dbReference>
<dbReference type="RefSeq" id="WP_197958882.1">
    <property type="nucleotide sequence ID" value="NZ_JACCHP010000003.1"/>
</dbReference>
<evidence type="ECO:0000313" key="3">
    <source>
        <dbReference type="Proteomes" id="UP000807370"/>
    </source>
</evidence>
<gene>
    <name evidence="2" type="ORF">HZZ13_05640</name>
</gene>
<dbReference type="PANTHER" id="PTHR37936">
    <property type="entry name" value="TRANSPOSASE INSC FOR INSERTION ELEMENT IS2A-RELATED"/>
    <property type="match status" value="1"/>
</dbReference>
<sequence length="170" mass="18563">MDSDRRSAQVDRLEVVDTGRRRRWSEDEKLRIVLESLQAPRQVAATARRYGVSRSLLLRWRRSFRPEPKDASQCGFVPAMVVAGSGPTPCPVTPASSGGSIEIDFATGARMRITGAVDAATPCVARCSRTLARQSPRQSRCASSDLRTSVMLISCRRPTRSLSSSPKTAA</sequence>
<dbReference type="Proteomes" id="UP000807370">
    <property type="component" value="Unassembled WGS sequence"/>
</dbReference>
<protein>
    <submittedName>
        <fullName evidence="2">Transposase</fullName>
    </submittedName>
</protein>
<evidence type="ECO:0000256" key="1">
    <source>
        <dbReference type="ARBA" id="ARBA00009964"/>
    </source>
</evidence>
<keyword evidence="3" id="KW-1185">Reference proteome</keyword>
<proteinExistence type="inferred from homology"/>
<dbReference type="Gene3D" id="1.10.10.10">
    <property type="entry name" value="Winged helix-like DNA-binding domain superfamily/Winged helix DNA-binding domain"/>
    <property type="match status" value="1"/>
</dbReference>
<reference evidence="2 3" key="1">
    <citation type="submission" date="2020-07" db="EMBL/GenBank/DDBJ databases">
        <title>Bradyrhizobium diversity isolated from nodules of indigenous legumes of Western Australia.</title>
        <authorList>
            <person name="Klepa M.S."/>
        </authorList>
    </citation>
    <scope>NUCLEOTIDE SEQUENCE [LARGE SCALE GENOMIC DNA]</scope>
    <source>
        <strain evidence="2 3">CNPSo 4010</strain>
    </source>
</reference>
<dbReference type="EMBL" id="JACCHP010000003">
    <property type="protein sequence ID" value="MBH5397275.1"/>
    <property type="molecule type" value="Genomic_DNA"/>
</dbReference>
<evidence type="ECO:0000313" key="2">
    <source>
        <dbReference type="EMBL" id="MBH5397275.1"/>
    </source>
</evidence>
<comment type="caution">
    <text evidence="2">The sequence shown here is derived from an EMBL/GenBank/DDBJ whole genome shotgun (WGS) entry which is preliminary data.</text>
</comment>